<dbReference type="EMBL" id="GCKF01031585">
    <property type="protein sequence ID" value="JAG97739.1"/>
    <property type="molecule type" value="Transcribed_RNA"/>
</dbReference>
<dbReference type="PANTHER" id="PTHR11046">
    <property type="entry name" value="OLIGORIBONUCLEASE, MITOCHONDRIAL"/>
    <property type="match status" value="1"/>
</dbReference>
<accession>A0A0D6R4J7</accession>
<feature type="compositionally biased region" description="Low complexity" evidence="5">
    <location>
        <begin position="10"/>
        <end position="26"/>
    </location>
</feature>
<evidence type="ECO:0000256" key="3">
    <source>
        <dbReference type="ARBA" id="ARBA00022801"/>
    </source>
</evidence>
<organism evidence="7">
    <name type="scientific">Araucaria cunninghamii</name>
    <name type="common">Hoop pine</name>
    <name type="synonym">Moreton Bay pine</name>
    <dbReference type="NCBI Taxonomy" id="56994"/>
    <lineage>
        <taxon>Eukaryota</taxon>
        <taxon>Viridiplantae</taxon>
        <taxon>Streptophyta</taxon>
        <taxon>Embryophyta</taxon>
        <taxon>Tracheophyta</taxon>
        <taxon>Spermatophyta</taxon>
        <taxon>Pinopsida</taxon>
        <taxon>Pinidae</taxon>
        <taxon>Conifers II</taxon>
        <taxon>Araucariales</taxon>
        <taxon>Araucariaceae</taxon>
        <taxon>Araucaria</taxon>
    </lineage>
</organism>
<dbReference type="Gene3D" id="3.30.420.10">
    <property type="entry name" value="Ribonuclease H-like superfamily/Ribonuclease H"/>
    <property type="match status" value="1"/>
</dbReference>
<feature type="region of interest" description="Disordered" evidence="5">
    <location>
        <begin position="1"/>
        <end position="30"/>
    </location>
</feature>
<evidence type="ECO:0000256" key="4">
    <source>
        <dbReference type="ARBA" id="ARBA00022839"/>
    </source>
</evidence>
<dbReference type="CDD" id="cd06135">
    <property type="entry name" value="Orn"/>
    <property type="match status" value="1"/>
</dbReference>
<dbReference type="NCBIfam" id="NF003765">
    <property type="entry name" value="PRK05359.1"/>
    <property type="match status" value="1"/>
</dbReference>
<dbReference type="FunFam" id="3.30.420.10:FF:000003">
    <property type="entry name" value="Oligoribonuclease"/>
    <property type="match status" value="1"/>
</dbReference>
<proteinExistence type="inferred from homology"/>
<evidence type="ECO:0000256" key="1">
    <source>
        <dbReference type="ARBA" id="ARBA00009921"/>
    </source>
</evidence>
<dbReference type="AlphaFoldDB" id="A0A0D6R4J7"/>
<dbReference type="GO" id="GO:0005739">
    <property type="term" value="C:mitochondrion"/>
    <property type="evidence" value="ECO:0007669"/>
    <property type="project" value="TreeGrafter"/>
</dbReference>
<evidence type="ECO:0000313" key="7">
    <source>
        <dbReference type="EMBL" id="JAG97739.1"/>
    </source>
</evidence>
<dbReference type="Pfam" id="PF00929">
    <property type="entry name" value="RNase_T"/>
    <property type="match status" value="1"/>
</dbReference>
<name>A0A0D6R4J7_ARACU</name>
<dbReference type="PANTHER" id="PTHR11046:SF0">
    <property type="entry name" value="OLIGORIBONUCLEASE, MITOCHONDRIAL"/>
    <property type="match status" value="1"/>
</dbReference>
<evidence type="ECO:0000259" key="6">
    <source>
        <dbReference type="SMART" id="SM00479"/>
    </source>
</evidence>
<feature type="domain" description="Exonuclease" evidence="6">
    <location>
        <begin position="39"/>
        <end position="213"/>
    </location>
</feature>
<dbReference type="InterPro" id="IPR022894">
    <property type="entry name" value="Oligoribonuclease"/>
</dbReference>
<keyword evidence="2" id="KW-0540">Nuclease</keyword>
<dbReference type="GO" id="GO:0000175">
    <property type="term" value="F:3'-5'-RNA exonuclease activity"/>
    <property type="evidence" value="ECO:0007669"/>
    <property type="project" value="InterPro"/>
</dbReference>
<evidence type="ECO:0000256" key="5">
    <source>
        <dbReference type="SAM" id="MobiDB-lite"/>
    </source>
</evidence>
<dbReference type="InterPro" id="IPR012337">
    <property type="entry name" value="RNaseH-like_sf"/>
</dbReference>
<keyword evidence="3" id="KW-0378">Hydrolase</keyword>
<dbReference type="InterPro" id="IPR036397">
    <property type="entry name" value="RNaseH_sf"/>
</dbReference>
<keyword evidence="4" id="KW-0269">Exonuclease</keyword>
<dbReference type="SMART" id="SM00479">
    <property type="entry name" value="EXOIII"/>
    <property type="match status" value="1"/>
</dbReference>
<evidence type="ECO:0000256" key="2">
    <source>
        <dbReference type="ARBA" id="ARBA00022722"/>
    </source>
</evidence>
<dbReference type="SUPFAM" id="SSF53098">
    <property type="entry name" value="Ribonuclease H-like"/>
    <property type="match status" value="1"/>
</dbReference>
<dbReference type="InterPro" id="IPR013520">
    <property type="entry name" value="Ribonucl_H"/>
</dbReference>
<reference evidence="7" key="1">
    <citation type="submission" date="2015-03" db="EMBL/GenBank/DDBJ databases">
        <title>A transcriptome of Araucaria cunninghamii, an australian fine timber species.</title>
        <authorList>
            <person name="Jing Yi C.J.Y."/>
            <person name="Yin San L.Y.S."/>
            <person name="Abdul Karim S.S."/>
            <person name="Wan Azmi N.N."/>
            <person name="Hercus R.R."/>
            <person name="Croft L.L."/>
        </authorList>
    </citation>
    <scope>NUCLEOTIDE SEQUENCE</scope>
    <source>
        <strain evidence="7">MI0301</strain>
        <tissue evidence="7">Leaf</tissue>
    </source>
</reference>
<comment type="similarity">
    <text evidence="1">Belongs to the oligoribonuclease family.</text>
</comment>
<protein>
    <recommendedName>
        <fullName evidence="6">Exonuclease domain-containing protein</fullName>
    </recommendedName>
</protein>
<dbReference type="GO" id="GO:0003676">
    <property type="term" value="F:nucleic acid binding"/>
    <property type="evidence" value="ECO:0007669"/>
    <property type="project" value="InterPro"/>
</dbReference>
<sequence length="217" mass="24871">MERMTKELSELSVNSNENNSDESNNVAPSNSYVPNLKRPLVWIDLEMTGLDVGKDRILEIACVITDGKLFEMVEGPDLIINQPEECLTNMGEWCQEHHTASGLVEEVRQSQVTEKEAEQKVLEFVKKHTGHVQPLLAGNSVYMDFMFLRKYMPNLAEAFSHVVVDVSSIRALCCRWYPKDAEKAPVKKKSHRALEDIKESIIELKYMKQTIFKGQRR</sequence>